<evidence type="ECO:0000256" key="9">
    <source>
        <dbReference type="RuleBase" id="RU003423"/>
    </source>
</evidence>
<dbReference type="Pfam" id="PF00198">
    <property type="entry name" value="2-oxoacid_dh"/>
    <property type="match status" value="1"/>
</dbReference>
<sequence length="558" mass="59986">MAIEIKLPVLAEGVESGDVLNVLVKPGDVIQPDDPIVELESEKATVPVPSPVGGRVKEVLVKAGDKVRVGETLIVLEEPGEVVAPPTVSAAPPTAESPKNETQLSPTAPVQEATGTAKPVEIKLPVLAEGVEAGDVLNVLVKVGDLIQPDDPIIELESEKATVPVPTPVGGRVKEILVKPGDKVRVGETLLIVESATDVPLETQPTLKEAPDARPAAAADGDSKLAVSSSPGPKAVAEPFELPVQPLAPAVTPEDEFIPAGPAVRRIAREIGLDLRRVKGSGKNGRILIEDLDPYIQEYVRKRGGAQVAGTLPVQAPELPDFSQWGPVRRVKADSVRRKIAEHLTQAWLTIPHVHQFHEADVTELLQLQKRHRERVKELGGALTLTPFLMKAVVIALKEFPEFNSSYDARAEEIIYKDYYHLGIAVDTKAGLIVPVVRDVDKKSIVELAIELTQLAQRTRDRKVTIEELRGSTFTISNLGSIGGGHFTPIVNSPEVAILGVGRASKRVVLTESGVAARDYLPLVLGYDHRIIDGAQGARFIVRVAEVLENFEATFLGF</sequence>
<dbReference type="KEGG" id="schv:BRCON_1480"/>
<dbReference type="InterPro" id="IPR004167">
    <property type="entry name" value="PSBD"/>
</dbReference>
<keyword evidence="13" id="KW-0670">Pyruvate</keyword>
<dbReference type="Proteomes" id="UP000262583">
    <property type="component" value="Chromosome"/>
</dbReference>
<comment type="function">
    <text evidence="7">The pyruvate dehydrogenase complex catalyzes the overall conversion of pyruvate to acetyl-CoA and CO(2). It contains multiple copies of three enzymatic components: pyruvate dehydrogenase (E1), dihydrolipoamide acetyltransferase (E2) and lipoamide dehydrogenase (E3).</text>
</comment>
<accession>A0A2Z4Y4X7</accession>
<keyword evidence="6 9" id="KW-0012">Acyltransferase</keyword>
<name>A0A2Z4Y4X7_SUMC1</name>
<evidence type="ECO:0000256" key="8">
    <source>
        <dbReference type="ARBA" id="ARBA00048370"/>
    </source>
</evidence>
<comment type="catalytic activity">
    <reaction evidence="8">
        <text>N(6)-[(R)-dihydrolipoyl]-L-lysyl-[protein] + acetyl-CoA = N(6)-[(R)-S(8)-acetyldihydrolipoyl]-L-lysyl-[protein] + CoA</text>
        <dbReference type="Rhea" id="RHEA:17017"/>
        <dbReference type="Rhea" id="RHEA-COMP:10475"/>
        <dbReference type="Rhea" id="RHEA-COMP:10478"/>
        <dbReference type="ChEBI" id="CHEBI:57287"/>
        <dbReference type="ChEBI" id="CHEBI:57288"/>
        <dbReference type="ChEBI" id="CHEBI:83100"/>
        <dbReference type="ChEBI" id="CHEBI:83111"/>
        <dbReference type="EC" id="2.3.1.12"/>
    </reaction>
</comment>
<dbReference type="FunFam" id="3.30.559.10:FF:000004">
    <property type="entry name" value="Acetyltransferase component of pyruvate dehydrogenase complex"/>
    <property type="match status" value="1"/>
</dbReference>
<reference evidence="13 14" key="1">
    <citation type="submission" date="2018-05" db="EMBL/GenBank/DDBJ databases">
        <title>A metagenomic window into the 2 km-deep terrestrial subsurface aquifer revealed taxonomically and functionally diverse microbial community comprising novel uncultured bacterial lineages.</title>
        <authorList>
            <person name="Kadnikov V.V."/>
            <person name="Mardanov A.V."/>
            <person name="Beletsky A.V."/>
            <person name="Banks D."/>
            <person name="Pimenov N.V."/>
            <person name="Frank Y.A."/>
            <person name="Karnachuk O.V."/>
            <person name="Ravin N.V."/>
        </authorList>
    </citation>
    <scope>NUCLEOTIDE SEQUENCE [LARGE SCALE GENOMIC DNA]</scope>
    <source>
        <strain evidence="13">BY</strain>
    </source>
</reference>
<gene>
    <name evidence="13" type="ORF">BRCON_1480</name>
</gene>
<dbReference type="GO" id="GO:0006086">
    <property type="term" value="P:pyruvate decarboxylation to acetyl-CoA"/>
    <property type="evidence" value="ECO:0007669"/>
    <property type="project" value="TreeGrafter"/>
</dbReference>
<proteinExistence type="inferred from homology"/>
<evidence type="ECO:0000256" key="2">
    <source>
        <dbReference type="ARBA" id="ARBA00007317"/>
    </source>
</evidence>
<dbReference type="InterPro" id="IPR003016">
    <property type="entry name" value="2-oxoA_DH_lipoyl-BS"/>
</dbReference>
<dbReference type="InterPro" id="IPR023213">
    <property type="entry name" value="CAT-like_dom_sf"/>
</dbReference>
<dbReference type="InterPro" id="IPR001078">
    <property type="entry name" value="2-oxoacid_DH_actylTfrase"/>
</dbReference>
<evidence type="ECO:0000256" key="10">
    <source>
        <dbReference type="SAM" id="MobiDB-lite"/>
    </source>
</evidence>
<dbReference type="InterPro" id="IPR050743">
    <property type="entry name" value="2-oxoacid_DH_E2_comp"/>
</dbReference>
<dbReference type="SUPFAM" id="SSF47005">
    <property type="entry name" value="Peripheral subunit-binding domain of 2-oxo acid dehydrogenase complex"/>
    <property type="match status" value="1"/>
</dbReference>
<keyword evidence="4 9" id="KW-0808">Transferase</keyword>
<dbReference type="SUPFAM" id="SSF52777">
    <property type="entry name" value="CoA-dependent acyltransferases"/>
    <property type="match status" value="1"/>
</dbReference>
<feature type="region of interest" description="Disordered" evidence="10">
    <location>
        <begin position="85"/>
        <end position="116"/>
    </location>
</feature>
<dbReference type="Gene3D" id="4.10.320.10">
    <property type="entry name" value="E3-binding domain"/>
    <property type="match status" value="1"/>
</dbReference>
<evidence type="ECO:0000313" key="14">
    <source>
        <dbReference type="Proteomes" id="UP000262583"/>
    </source>
</evidence>
<dbReference type="Pfam" id="PF00364">
    <property type="entry name" value="Biotin_lipoyl"/>
    <property type="match status" value="2"/>
</dbReference>
<dbReference type="InterPro" id="IPR011053">
    <property type="entry name" value="Single_hybrid_motif"/>
</dbReference>
<dbReference type="Gene3D" id="3.30.559.10">
    <property type="entry name" value="Chloramphenicol acetyltransferase-like domain"/>
    <property type="match status" value="1"/>
</dbReference>
<evidence type="ECO:0000313" key="13">
    <source>
        <dbReference type="EMBL" id="AXA36257.1"/>
    </source>
</evidence>
<comment type="similarity">
    <text evidence="2 9">Belongs to the 2-oxoacid dehydrogenase family.</text>
</comment>
<dbReference type="CDD" id="cd06849">
    <property type="entry name" value="lipoyl_domain"/>
    <property type="match status" value="2"/>
</dbReference>
<organism evidence="13 14">
    <name type="scientific">Sumerlaea chitinivorans</name>
    <dbReference type="NCBI Taxonomy" id="2250252"/>
    <lineage>
        <taxon>Bacteria</taxon>
        <taxon>Candidatus Sumerlaeota</taxon>
        <taxon>Candidatus Sumerlaeia</taxon>
        <taxon>Candidatus Sumerlaeales</taxon>
        <taxon>Candidatus Sumerlaeaceae</taxon>
        <taxon>Candidatus Sumerlaea</taxon>
    </lineage>
</organism>
<dbReference type="GO" id="GO:0004742">
    <property type="term" value="F:dihydrolipoyllysine-residue acetyltransferase activity"/>
    <property type="evidence" value="ECO:0007669"/>
    <property type="project" value="UniProtKB-EC"/>
</dbReference>
<evidence type="ECO:0000256" key="5">
    <source>
        <dbReference type="ARBA" id="ARBA00022823"/>
    </source>
</evidence>
<evidence type="ECO:0000256" key="3">
    <source>
        <dbReference type="ARBA" id="ARBA00011484"/>
    </source>
</evidence>
<feature type="compositionally biased region" description="Low complexity" evidence="10">
    <location>
        <begin position="85"/>
        <end position="97"/>
    </location>
</feature>
<dbReference type="Gene3D" id="2.40.50.100">
    <property type="match status" value="2"/>
</dbReference>
<feature type="domain" description="Peripheral subunit-binding (PSBD)" evidence="12">
    <location>
        <begin position="259"/>
        <end position="296"/>
    </location>
</feature>
<evidence type="ECO:0000259" key="11">
    <source>
        <dbReference type="PROSITE" id="PS50968"/>
    </source>
</evidence>
<evidence type="ECO:0000259" key="12">
    <source>
        <dbReference type="PROSITE" id="PS51826"/>
    </source>
</evidence>
<dbReference type="InterPro" id="IPR000089">
    <property type="entry name" value="Biotin_lipoyl"/>
</dbReference>
<dbReference type="EC" id="2.3.1.-" evidence="9"/>
<evidence type="ECO:0000256" key="1">
    <source>
        <dbReference type="ARBA" id="ARBA00001938"/>
    </source>
</evidence>
<feature type="domain" description="Lipoyl-binding" evidence="11">
    <location>
        <begin position="119"/>
        <end position="194"/>
    </location>
</feature>
<evidence type="ECO:0000256" key="4">
    <source>
        <dbReference type="ARBA" id="ARBA00022679"/>
    </source>
</evidence>
<dbReference type="PANTHER" id="PTHR43178">
    <property type="entry name" value="DIHYDROLIPOAMIDE ACETYLTRANSFERASE COMPONENT OF PYRUVATE DEHYDROGENASE COMPLEX"/>
    <property type="match status" value="1"/>
</dbReference>
<dbReference type="PANTHER" id="PTHR43178:SF2">
    <property type="entry name" value="DIHYDROLIPOYLLYSINE-RESIDUE ACETYLTRANSFERASE COMPONENT OF PYRUVATE DEHYDROGENASE COMPLEX"/>
    <property type="match status" value="1"/>
</dbReference>
<dbReference type="PROSITE" id="PS50968">
    <property type="entry name" value="BIOTINYL_LIPOYL"/>
    <property type="match status" value="2"/>
</dbReference>
<evidence type="ECO:0000256" key="6">
    <source>
        <dbReference type="ARBA" id="ARBA00023315"/>
    </source>
</evidence>
<dbReference type="EMBL" id="CP030759">
    <property type="protein sequence ID" value="AXA36257.1"/>
    <property type="molecule type" value="Genomic_DNA"/>
</dbReference>
<dbReference type="GO" id="GO:0005737">
    <property type="term" value="C:cytoplasm"/>
    <property type="evidence" value="ECO:0007669"/>
    <property type="project" value="TreeGrafter"/>
</dbReference>
<dbReference type="GO" id="GO:0031405">
    <property type="term" value="F:lipoic acid binding"/>
    <property type="evidence" value="ECO:0007669"/>
    <property type="project" value="TreeGrafter"/>
</dbReference>
<dbReference type="InterPro" id="IPR036625">
    <property type="entry name" value="E3-bd_dom_sf"/>
</dbReference>
<dbReference type="PROSITE" id="PS51826">
    <property type="entry name" value="PSBD"/>
    <property type="match status" value="1"/>
</dbReference>
<comment type="cofactor">
    <cofactor evidence="1 9">
        <name>(R)-lipoate</name>
        <dbReference type="ChEBI" id="CHEBI:83088"/>
    </cofactor>
</comment>
<feature type="region of interest" description="Disordered" evidence="10">
    <location>
        <begin position="202"/>
        <end position="232"/>
    </location>
</feature>
<keyword evidence="5 9" id="KW-0450">Lipoyl</keyword>
<dbReference type="Pfam" id="PF02817">
    <property type="entry name" value="E3_binding"/>
    <property type="match status" value="1"/>
</dbReference>
<dbReference type="AlphaFoldDB" id="A0A2Z4Y4X7"/>
<feature type="domain" description="Lipoyl-binding" evidence="11">
    <location>
        <begin position="2"/>
        <end position="77"/>
    </location>
</feature>
<dbReference type="SUPFAM" id="SSF51230">
    <property type="entry name" value="Single hybrid motif"/>
    <property type="match status" value="2"/>
</dbReference>
<dbReference type="PROSITE" id="PS00189">
    <property type="entry name" value="LIPOYL"/>
    <property type="match status" value="2"/>
</dbReference>
<protein>
    <recommendedName>
        <fullName evidence="9">Dihydrolipoamide acetyltransferase component of pyruvate dehydrogenase complex</fullName>
        <ecNumber evidence="9">2.3.1.-</ecNumber>
    </recommendedName>
</protein>
<comment type="subunit">
    <text evidence="3">Forms a 24-polypeptide structural core with octahedral symmetry.</text>
</comment>
<evidence type="ECO:0000256" key="7">
    <source>
        <dbReference type="ARBA" id="ARBA00025211"/>
    </source>
</evidence>